<dbReference type="InterPro" id="IPR024095">
    <property type="entry name" value="Vesicle_P115"/>
</dbReference>
<dbReference type="GO" id="GO:0006888">
    <property type="term" value="P:endoplasmic reticulum to Golgi vesicle-mediated transport"/>
    <property type="evidence" value="ECO:0007669"/>
    <property type="project" value="TreeGrafter"/>
</dbReference>
<dbReference type="WBParaSite" id="L893_g10752.t1">
    <property type="protein sequence ID" value="L893_g10752.t1"/>
    <property type="gene ID" value="L893_g10752"/>
</dbReference>
<evidence type="ECO:0000256" key="6">
    <source>
        <dbReference type="ARBA" id="ARBA00023034"/>
    </source>
</evidence>
<feature type="coiled-coil region" evidence="9">
    <location>
        <begin position="661"/>
        <end position="712"/>
    </location>
</feature>
<dbReference type="PANTHER" id="PTHR10013:SF0">
    <property type="entry name" value="GENERAL VESICULAR TRANSPORT FACTOR P115"/>
    <property type="match status" value="1"/>
</dbReference>
<evidence type="ECO:0000256" key="8">
    <source>
        <dbReference type="ARBA" id="ARBA00023136"/>
    </source>
</evidence>
<evidence type="ECO:0000256" key="4">
    <source>
        <dbReference type="ARBA" id="ARBA00022490"/>
    </source>
</evidence>
<accession>A0A1I7XYF1</accession>
<dbReference type="GO" id="GO:0000139">
    <property type="term" value="C:Golgi membrane"/>
    <property type="evidence" value="ECO:0007669"/>
    <property type="project" value="InterPro"/>
</dbReference>
<keyword evidence="7 9" id="KW-0175">Coiled coil</keyword>
<reference evidence="13" key="1">
    <citation type="submission" date="2016-11" db="UniProtKB">
        <authorList>
            <consortium name="WormBaseParasite"/>
        </authorList>
    </citation>
    <scope>IDENTIFICATION</scope>
</reference>
<feature type="domain" description="Vesicle tethering protein Uso1/P115-like head" evidence="10">
    <location>
        <begin position="348"/>
        <end position="635"/>
    </location>
</feature>
<dbReference type="GO" id="GO:0005795">
    <property type="term" value="C:Golgi stack"/>
    <property type="evidence" value="ECO:0007669"/>
    <property type="project" value="TreeGrafter"/>
</dbReference>
<keyword evidence="12" id="KW-1185">Reference proteome</keyword>
<protein>
    <submittedName>
        <fullName evidence="13">Uso1_p115_head domain-containing protein</fullName>
    </submittedName>
</protein>
<evidence type="ECO:0000256" key="5">
    <source>
        <dbReference type="ARBA" id="ARBA00022737"/>
    </source>
</evidence>
<keyword evidence="4" id="KW-0963">Cytoplasm</keyword>
<dbReference type="GO" id="GO:0006886">
    <property type="term" value="P:intracellular protein transport"/>
    <property type="evidence" value="ECO:0007669"/>
    <property type="project" value="InterPro"/>
</dbReference>
<evidence type="ECO:0000313" key="13">
    <source>
        <dbReference type="WBParaSite" id="L893_g10752.t1"/>
    </source>
</evidence>
<dbReference type="InterPro" id="IPR006955">
    <property type="entry name" value="Uso1_p115_C"/>
</dbReference>
<dbReference type="GO" id="GO:0005783">
    <property type="term" value="C:endoplasmic reticulum"/>
    <property type="evidence" value="ECO:0007669"/>
    <property type="project" value="TreeGrafter"/>
</dbReference>
<evidence type="ECO:0000256" key="1">
    <source>
        <dbReference type="ARBA" id="ARBA00004184"/>
    </source>
</evidence>
<dbReference type="GO" id="GO:0012507">
    <property type="term" value="C:ER to Golgi transport vesicle membrane"/>
    <property type="evidence" value="ECO:0007669"/>
    <property type="project" value="TreeGrafter"/>
</dbReference>
<dbReference type="InterPro" id="IPR041209">
    <property type="entry name" value="P115_Arm_rpt"/>
</dbReference>
<evidence type="ECO:0000256" key="2">
    <source>
        <dbReference type="ARBA" id="ARBA00004496"/>
    </source>
</evidence>
<dbReference type="Pfam" id="PF04869">
    <property type="entry name" value="Uso1_p115_head"/>
    <property type="match status" value="1"/>
</dbReference>
<evidence type="ECO:0000313" key="12">
    <source>
        <dbReference type="Proteomes" id="UP000095287"/>
    </source>
</evidence>
<evidence type="ECO:0000256" key="7">
    <source>
        <dbReference type="ARBA" id="ARBA00023054"/>
    </source>
</evidence>
<dbReference type="InterPro" id="IPR016024">
    <property type="entry name" value="ARM-type_fold"/>
</dbReference>
<dbReference type="InterPro" id="IPR011989">
    <property type="entry name" value="ARM-like"/>
</dbReference>
<keyword evidence="5" id="KW-0677">Repeat</keyword>
<evidence type="ECO:0000256" key="9">
    <source>
        <dbReference type="SAM" id="Coils"/>
    </source>
</evidence>
<sequence>MSFVRSFFGGGEEKTTSDATDIVDKLVERLVHSDTLEDRRDALRALRPIAKQMRIHVAKSGLPAFMSIIERESDNTELVAIALDILVTILGDTDEVEDEDDLGERFAESFIEQPNFIRNLISLVEVFDFGVRKALIHLFTSLLRYRGSEVQSAIYKDPMGVVKLADLLQDKREAIRNSAVLMMSELSRANTEIQQLLAYQNVFTVLFDIIGMELYDSIVIEDCLFVILNLLRKNAANQQLFRETGLIQRLAALLTSFLNPPEEENGYEPSDGEWPKQKVANVIFILQVIRSLVSPSDNVQSLIHAAQKAVYATGILGELCKVLVDEKGIAMDVLTETVVAVAEAIRGNYTNQEYFAKTNLIIDGGISRSYLIVLLISMTTEKQPVKLRCAVFYCFICYLHGNSFGKMKIIETVTSGVDSHGDITSGQCLCNAAMSSESLQVWFGSVSLMHCLLEEDDLKNKLLQVQLSVSGEHSRTTLLSHLASQLISYGNRRPQVRAAILMLLSVWVYNCPAAVRELLSREEFVNYLTSQINESGADGTDSENQVVRGLIAFLLGLCIQFQPKENGETKNTLMDLIDRRVGRETFAERLEGVSKSEQYVRAAQKPQPLAKSHSELLLDYQFTKLFKGLEGDMLRMVQPGGDASNPVQNNENIVTSFKELIRKQDEQISALTHQVKKLTGELEKTQPVKEQNRNLEDEVNKLREQLNSKCSMDESVSALTLQLQTATIYGQQWQAEVTKYKEWAEQWQNFQVTQHANPQDGVVQQLTAQINQLEEQLQYGWQAYESQGQQFTSKMNYYVEKIEKLEQELNTAQAAASLTNGGYAENAPVGESAVVETLRREQDELLVLLADQDSKIRDYRKRLLELGDDVTDDDDED</sequence>
<dbReference type="GO" id="GO:0048280">
    <property type="term" value="P:vesicle fusion with Golgi apparatus"/>
    <property type="evidence" value="ECO:0007669"/>
    <property type="project" value="InterPro"/>
</dbReference>
<keyword evidence="8" id="KW-0472">Membrane</keyword>
<dbReference type="GO" id="GO:0045056">
    <property type="term" value="P:transcytosis"/>
    <property type="evidence" value="ECO:0007669"/>
    <property type="project" value="TreeGrafter"/>
</dbReference>
<proteinExistence type="predicted"/>
<dbReference type="InterPro" id="IPR006953">
    <property type="entry name" value="Vesicle_Uso1_P115_head"/>
</dbReference>
<dbReference type="GO" id="GO:0048211">
    <property type="term" value="P:Golgi vesicle docking"/>
    <property type="evidence" value="ECO:0007669"/>
    <property type="project" value="TreeGrafter"/>
</dbReference>
<evidence type="ECO:0000256" key="3">
    <source>
        <dbReference type="ARBA" id="ARBA00004555"/>
    </source>
</evidence>
<evidence type="ECO:0000259" key="11">
    <source>
        <dbReference type="Pfam" id="PF04871"/>
    </source>
</evidence>
<organism evidence="12 13">
    <name type="scientific">Steinernema glaseri</name>
    <dbReference type="NCBI Taxonomy" id="37863"/>
    <lineage>
        <taxon>Eukaryota</taxon>
        <taxon>Metazoa</taxon>
        <taxon>Ecdysozoa</taxon>
        <taxon>Nematoda</taxon>
        <taxon>Chromadorea</taxon>
        <taxon>Rhabditida</taxon>
        <taxon>Tylenchina</taxon>
        <taxon>Panagrolaimomorpha</taxon>
        <taxon>Strongyloidoidea</taxon>
        <taxon>Steinernematidae</taxon>
        <taxon>Steinernema</taxon>
    </lineage>
</organism>
<feature type="domain" description="Uso1/p115-like vesicle tethering protein C-terminal" evidence="11">
    <location>
        <begin position="763"/>
        <end position="877"/>
    </location>
</feature>
<dbReference type="Gene3D" id="1.25.10.10">
    <property type="entry name" value="Leucine-rich Repeat Variant"/>
    <property type="match status" value="1"/>
</dbReference>
<comment type="subcellular location">
    <subcellularLocation>
        <location evidence="2">Cytoplasm</location>
    </subcellularLocation>
    <subcellularLocation>
        <location evidence="1">Endomembrane system</location>
        <topology evidence="1">Peripheral membrane protein</topology>
    </subcellularLocation>
    <subcellularLocation>
        <location evidence="3">Golgi apparatus</location>
    </subcellularLocation>
</comment>
<keyword evidence="6" id="KW-0333">Golgi apparatus</keyword>
<dbReference type="SUPFAM" id="SSF48371">
    <property type="entry name" value="ARM repeat"/>
    <property type="match status" value="1"/>
</dbReference>
<name>A0A1I7XYF1_9BILA</name>
<evidence type="ECO:0000259" key="10">
    <source>
        <dbReference type="Pfam" id="PF04869"/>
    </source>
</evidence>
<dbReference type="Pfam" id="PF04871">
    <property type="entry name" value="Uso1_p115_C"/>
    <property type="match status" value="1"/>
</dbReference>
<dbReference type="Proteomes" id="UP000095287">
    <property type="component" value="Unplaced"/>
</dbReference>
<dbReference type="Pfam" id="PF18770">
    <property type="entry name" value="Arm_vescicular"/>
    <property type="match status" value="1"/>
</dbReference>
<dbReference type="PANTHER" id="PTHR10013">
    <property type="entry name" value="GENERAL VESICULAR TRANSPORT FACTOR P115"/>
    <property type="match status" value="1"/>
</dbReference>
<dbReference type="AlphaFoldDB" id="A0A1I7XYF1"/>